<dbReference type="CDD" id="cd00397">
    <property type="entry name" value="DNA_BRE_C"/>
    <property type="match status" value="1"/>
</dbReference>
<dbReference type="Gene3D" id="1.10.150.130">
    <property type="match status" value="1"/>
</dbReference>
<evidence type="ECO:0000256" key="4">
    <source>
        <dbReference type="PROSITE-ProRule" id="PRU01248"/>
    </source>
</evidence>
<evidence type="ECO:0000313" key="7">
    <source>
        <dbReference type="EMBL" id="SDH93842.1"/>
    </source>
</evidence>
<dbReference type="InterPro" id="IPR044068">
    <property type="entry name" value="CB"/>
</dbReference>
<dbReference type="GO" id="GO:0003677">
    <property type="term" value="F:DNA binding"/>
    <property type="evidence" value="ECO:0007669"/>
    <property type="project" value="UniProtKB-UniRule"/>
</dbReference>
<reference evidence="7 8" key="1">
    <citation type="submission" date="2016-10" db="EMBL/GenBank/DDBJ databases">
        <authorList>
            <person name="de Groot N.N."/>
        </authorList>
    </citation>
    <scope>NUCLEOTIDE SEQUENCE [LARGE SCALE GENOMIC DNA]</scope>
    <source>
        <strain evidence="7 8">CGMCC 1.5058</strain>
    </source>
</reference>
<evidence type="ECO:0000259" key="6">
    <source>
        <dbReference type="PROSITE" id="PS51900"/>
    </source>
</evidence>
<keyword evidence="2 4" id="KW-0238">DNA-binding</keyword>
<comment type="similarity">
    <text evidence="1">Belongs to the 'phage' integrase family.</text>
</comment>
<dbReference type="EMBL" id="FNDZ01000001">
    <property type="protein sequence ID" value="SDH93842.1"/>
    <property type="molecule type" value="Genomic_DNA"/>
</dbReference>
<dbReference type="SUPFAM" id="SSF56349">
    <property type="entry name" value="DNA breaking-rejoining enzymes"/>
    <property type="match status" value="1"/>
</dbReference>
<evidence type="ECO:0000313" key="8">
    <source>
        <dbReference type="Proteomes" id="UP000183255"/>
    </source>
</evidence>
<feature type="domain" description="Core-binding (CB)" evidence="6">
    <location>
        <begin position="24"/>
        <end position="116"/>
    </location>
</feature>
<organism evidence="7 8">
    <name type="scientific">Proteiniclasticum ruminis</name>
    <dbReference type="NCBI Taxonomy" id="398199"/>
    <lineage>
        <taxon>Bacteria</taxon>
        <taxon>Bacillati</taxon>
        <taxon>Bacillota</taxon>
        <taxon>Clostridia</taxon>
        <taxon>Eubacteriales</taxon>
        <taxon>Clostridiaceae</taxon>
        <taxon>Proteiniclasticum</taxon>
    </lineage>
</organism>
<dbReference type="RefSeq" id="WP_031573089.1">
    <property type="nucleotide sequence ID" value="NZ_FNDZ01000001.1"/>
</dbReference>
<dbReference type="InterPro" id="IPR010998">
    <property type="entry name" value="Integrase_recombinase_N"/>
</dbReference>
<dbReference type="InterPro" id="IPR002104">
    <property type="entry name" value="Integrase_catalytic"/>
</dbReference>
<evidence type="ECO:0000256" key="1">
    <source>
        <dbReference type="ARBA" id="ARBA00008857"/>
    </source>
</evidence>
<dbReference type="PROSITE" id="PS51900">
    <property type="entry name" value="CB"/>
    <property type="match status" value="1"/>
</dbReference>
<dbReference type="GO" id="GO:0006310">
    <property type="term" value="P:DNA recombination"/>
    <property type="evidence" value="ECO:0007669"/>
    <property type="project" value="UniProtKB-KW"/>
</dbReference>
<dbReference type="InterPro" id="IPR013762">
    <property type="entry name" value="Integrase-like_cat_sf"/>
</dbReference>
<sequence>MIREKIRTTVKNVYEGNEKIVTLRTIEASIINFPLYLQFEGKSMNTATTYLNAMALFQEFIKDILANRVRTIDDLRPQTIKLYVRYLTKLCISRKITPSTAELRINSLRVYLRYISKEFDMKDDLSDYLKQIKKGYFNKAANIEIDKTKKILSLDDVKKIISTIENSFDKNSIRDAAIIYTLISTGCRRSELLNLRWCDINLHASTISINREKTSTHSVLNINEYCRNALYQLHEQQIKDKITSYVFRDYKSNRSNNKEIPLSTNALQVLLKKWGEKAGIDFPISAGTFRHSFVTVLLNEKTPYSEIMAYTGHKSTDTLSHYTHLHPNYGKNIQSHLKLDIA</sequence>
<name>A0A1G8GHL1_9CLOT</name>
<keyword evidence="3" id="KW-0233">DNA recombination</keyword>
<dbReference type="Gene3D" id="1.10.443.10">
    <property type="entry name" value="Intergrase catalytic core"/>
    <property type="match status" value="1"/>
</dbReference>
<dbReference type="Pfam" id="PF00589">
    <property type="entry name" value="Phage_integrase"/>
    <property type="match status" value="1"/>
</dbReference>
<gene>
    <name evidence="7" type="ORF">SAMN05421804_101266</name>
</gene>
<dbReference type="PROSITE" id="PS51898">
    <property type="entry name" value="TYR_RECOMBINASE"/>
    <property type="match status" value="1"/>
</dbReference>
<dbReference type="AlphaFoldDB" id="A0A1G8GHL1"/>
<feature type="domain" description="Tyr recombinase" evidence="5">
    <location>
        <begin position="147"/>
        <end position="335"/>
    </location>
</feature>
<dbReference type="Proteomes" id="UP000183255">
    <property type="component" value="Unassembled WGS sequence"/>
</dbReference>
<dbReference type="PANTHER" id="PTHR30349:SF41">
    <property type="entry name" value="INTEGRASE_RECOMBINASE PROTEIN MJ0367-RELATED"/>
    <property type="match status" value="1"/>
</dbReference>
<protein>
    <submittedName>
        <fullName evidence="7">Site-specific recombinase XerD</fullName>
    </submittedName>
</protein>
<evidence type="ECO:0000256" key="2">
    <source>
        <dbReference type="ARBA" id="ARBA00023125"/>
    </source>
</evidence>
<dbReference type="GO" id="GO:0015074">
    <property type="term" value="P:DNA integration"/>
    <property type="evidence" value="ECO:0007669"/>
    <property type="project" value="InterPro"/>
</dbReference>
<accession>A0A1G8GHL1</accession>
<dbReference type="PANTHER" id="PTHR30349">
    <property type="entry name" value="PHAGE INTEGRASE-RELATED"/>
    <property type="match status" value="1"/>
</dbReference>
<dbReference type="InterPro" id="IPR050090">
    <property type="entry name" value="Tyrosine_recombinase_XerCD"/>
</dbReference>
<proteinExistence type="inferred from homology"/>
<evidence type="ECO:0000256" key="3">
    <source>
        <dbReference type="ARBA" id="ARBA00023172"/>
    </source>
</evidence>
<evidence type="ECO:0000259" key="5">
    <source>
        <dbReference type="PROSITE" id="PS51898"/>
    </source>
</evidence>
<dbReference type="InterPro" id="IPR011010">
    <property type="entry name" value="DNA_brk_join_enz"/>
</dbReference>